<dbReference type="GO" id="GO:0016491">
    <property type="term" value="F:oxidoreductase activity"/>
    <property type="evidence" value="ECO:0007669"/>
    <property type="project" value="InterPro"/>
</dbReference>
<dbReference type="Gene3D" id="3.40.30.10">
    <property type="entry name" value="Glutaredoxin"/>
    <property type="match status" value="1"/>
</dbReference>
<sequence length="282" mass="31118">MTTATPAPSMPSPPPTTTSTTAGHKPIPASSTLPTPPAAWDVRSWQDPATAMLLPQVSTQRMLIPVEVYVDFICPWCYISMRSLEAAMDAFVARHPEVEFEVHWRPFYVAPMLRRSRPTLDFYAGAVPEEDKLRALLERIRVAGVAHGLAFDYAGRVGPTRDAHKLAALAARRGGRRAQALMVERLMRAGLVEARDISDAEVLAQVAASEGLGLDRADVFLELADEDASRRVDREVENAREVRGIEAVPCVTVLSRFKVGGFQDSQVFTDLFTKIYDEKIAQ</sequence>
<dbReference type="Pfam" id="PF01323">
    <property type="entry name" value="DSBA"/>
    <property type="match status" value="1"/>
</dbReference>
<accession>A0A167SCZ2</accession>
<dbReference type="RefSeq" id="XP_018703018.1">
    <property type="nucleotide sequence ID" value="XM_018850041.1"/>
</dbReference>
<evidence type="ECO:0000313" key="3">
    <source>
        <dbReference type="EMBL" id="OAA59502.1"/>
    </source>
</evidence>
<name>A0A167SCZ2_CORFA</name>
<evidence type="ECO:0000313" key="4">
    <source>
        <dbReference type="Proteomes" id="UP000076744"/>
    </source>
</evidence>
<comment type="caution">
    <text evidence="3">The sequence shown here is derived from an EMBL/GenBank/DDBJ whole genome shotgun (WGS) entry which is preliminary data.</text>
</comment>
<protein>
    <submittedName>
        <fullName evidence="3">DSBA-like thioredoxin domain protein</fullName>
    </submittedName>
</protein>
<dbReference type="PANTHER" id="PTHR13887:SF41">
    <property type="entry name" value="THIOREDOXIN SUPERFAMILY PROTEIN"/>
    <property type="match status" value="1"/>
</dbReference>
<feature type="domain" description="DSBA-like thioredoxin" evidence="2">
    <location>
        <begin position="66"/>
        <end position="261"/>
    </location>
</feature>
<feature type="compositionally biased region" description="Low complexity" evidence="1">
    <location>
        <begin position="17"/>
        <end position="33"/>
    </location>
</feature>
<feature type="region of interest" description="Disordered" evidence="1">
    <location>
        <begin position="1"/>
        <end position="35"/>
    </location>
</feature>
<evidence type="ECO:0000256" key="1">
    <source>
        <dbReference type="SAM" id="MobiDB-lite"/>
    </source>
</evidence>
<dbReference type="STRING" id="1081104.A0A167SCZ2"/>
<evidence type="ECO:0000259" key="2">
    <source>
        <dbReference type="Pfam" id="PF01323"/>
    </source>
</evidence>
<dbReference type="Proteomes" id="UP000076744">
    <property type="component" value="Unassembled WGS sequence"/>
</dbReference>
<keyword evidence="4" id="KW-1185">Reference proteome</keyword>
<dbReference type="CDD" id="cd03024">
    <property type="entry name" value="DsbA_FrnE"/>
    <property type="match status" value="1"/>
</dbReference>
<dbReference type="PANTHER" id="PTHR13887">
    <property type="entry name" value="GLUTATHIONE S-TRANSFERASE KAPPA"/>
    <property type="match status" value="1"/>
</dbReference>
<reference evidence="3 4" key="1">
    <citation type="journal article" date="2016" name="Genome Biol. Evol.">
        <title>Divergent and convergent evolution of fungal pathogenicity.</title>
        <authorList>
            <person name="Shang Y."/>
            <person name="Xiao G."/>
            <person name="Zheng P."/>
            <person name="Cen K."/>
            <person name="Zhan S."/>
            <person name="Wang C."/>
        </authorList>
    </citation>
    <scope>NUCLEOTIDE SEQUENCE [LARGE SCALE GENOMIC DNA]</scope>
    <source>
        <strain evidence="3 4">ARSEF 2679</strain>
    </source>
</reference>
<dbReference type="AlphaFoldDB" id="A0A167SCZ2"/>
<dbReference type="InterPro" id="IPR036249">
    <property type="entry name" value="Thioredoxin-like_sf"/>
</dbReference>
<dbReference type="GeneID" id="30022729"/>
<gene>
    <name evidence="3" type="ORF">ISF_06437</name>
</gene>
<dbReference type="InterPro" id="IPR001853">
    <property type="entry name" value="DSBA-like_thioredoxin_dom"/>
</dbReference>
<dbReference type="OrthoDB" id="1930760at2759"/>
<proteinExistence type="predicted"/>
<dbReference type="SUPFAM" id="SSF52833">
    <property type="entry name" value="Thioredoxin-like"/>
    <property type="match status" value="1"/>
</dbReference>
<organism evidence="3 4">
    <name type="scientific">Cordyceps fumosorosea (strain ARSEF 2679)</name>
    <name type="common">Isaria fumosorosea</name>
    <dbReference type="NCBI Taxonomy" id="1081104"/>
    <lineage>
        <taxon>Eukaryota</taxon>
        <taxon>Fungi</taxon>
        <taxon>Dikarya</taxon>
        <taxon>Ascomycota</taxon>
        <taxon>Pezizomycotina</taxon>
        <taxon>Sordariomycetes</taxon>
        <taxon>Hypocreomycetidae</taxon>
        <taxon>Hypocreales</taxon>
        <taxon>Cordycipitaceae</taxon>
        <taxon>Cordyceps</taxon>
    </lineage>
</organism>
<dbReference type="EMBL" id="AZHB01000016">
    <property type="protein sequence ID" value="OAA59502.1"/>
    <property type="molecule type" value="Genomic_DNA"/>
</dbReference>